<feature type="active site" description="Tele-AMP-histidine intermediate" evidence="5">
    <location>
        <position position="306"/>
    </location>
</feature>
<dbReference type="PANTHER" id="PTHR11096:SF0">
    <property type="entry name" value="RNA 3'-TERMINAL PHOSPHATE CYCLASE"/>
    <property type="match status" value="1"/>
</dbReference>
<dbReference type="NCBIfam" id="TIGR03399">
    <property type="entry name" value="RNA_3prim_cycl"/>
    <property type="match status" value="1"/>
</dbReference>
<proteinExistence type="inferred from homology"/>
<dbReference type="PIRSF" id="PIRSF005378">
    <property type="entry name" value="RNA3'_term_phos_cycl_euk"/>
    <property type="match status" value="1"/>
</dbReference>
<feature type="binding site" evidence="5">
    <location>
        <position position="100"/>
    </location>
    <ligand>
        <name>ATP</name>
        <dbReference type="ChEBI" id="CHEBI:30616"/>
    </ligand>
</feature>
<dbReference type="HAMAP" id="MF_00200">
    <property type="entry name" value="RTC"/>
    <property type="match status" value="1"/>
</dbReference>
<dbReference type="Pfam" id="PF01137">
    <property type="entry name" value="RTC"/>
    <property type="match status" value="1"/>
</dbReference>
<dbReference type="InterPro" id="IPR013791">
    <property type="entry name" value="RNA3'-term_phos_cycl_insert"/>
</dbReference>
<dbReference type="InterPro" id="IPR000228">
    <property type="entry name" value="RNA3'_term_phos_cyc"/>
</dbReference>
<keyword evidence="5" id="KW-0067">ATP-binding</keyword>
<dbReference type="InterPro" id="IPR013792">
    <property type="entry name" value="RNA3'P_cycl/enolpyr_Trfase_a/b"/>
</dbReference>
<evidence type="ECO:0000256" key="4">
    <source>
        <dbReference type="ARBA" id="ARBA00024481"/>
    </source>
</evidence>
<organism evidence="9 10">
    <name type="scientific">Sandaracinus amylolyticus</name>
    <dbReference type="NCBI Taxonomy" id="927083"/>
    <lineage>
        <taxon>Bacteria</taxon>
        <taxon>Pseudomonadati</taxon>
        <taxon>Myxococcota</taxon>
        <taxon>Polyangia</taxon>
        <taxon>Polyangiales</taxon>
        <taxon>Sandaracinaceae</taxon>
        <taxon>Sandaracinus</taxon>
    </lineage>
</organism>
<keyword evidence="10" id="KW-1185">Reference proteome</keyword>
<protein>
    <recommendedName>
        <fullName evidence="5 6">RNA 3'-terminal phosphate cyclase</fullName>
        <shortName evidence="5">RNA cyclase</shortName>
        <shortName evidence="5">RNA-3'-phosphate cyclase</shortName>
        <ecNumber evidence="5 6">6.5.1.4</ecNumber>
    </recommendedName>
</protein>
<evidence type="ECO:0000313" key="9">
    <source>
        <dbReference type="EMBL" id="AKF11551.1"/>
    </source>
</evidence>
<dbReference type="EC" id="6.5.1.4" evidence="5 6"/>
<feature type="domain" description="RNA 3'-terminal phosphate cyclase" evidence="7">
    <location>
        <begin position="8"/>
        <end position="324"/>
    </location>
</feature>
<dbReference type="GO" id="GO:0005737">
    <property type="term" value="C:cytoplasm"/>
    <property type="evidence" value="ECO:0007669"/>
    <property type="project" value="UniProtKB-SubCell"/>
</dbReference>
<dbReference type="Gene3D" id="3.65.10.20">
    <property type="entry name" value="RNA 3'-terminal phosphate cyclase domain"/>
    <property type="match status" value="1"/>
</dbReference>
<evidence type="ECO:0000259" key="8">
    <source>
        <dbReference type="Pfam" id="PF05189"/>
    </source>
</evidence>
<name>A0A0F6YPJ5_9BACT</name>
<feature type="domain" description="RNA 3'-terminal phosphate cyclase insert" evidence="8">
    <location>
        <begin position="180"/>
        <end position="272"/>
    </location>
</feature>
<dbReference type="GO" id="GO:0006396">
    <property type="term" value="P:RNA processing"/>
    <property type="evidence" value="ECO:0007669"/>
    <property type="project" value="UniProtKB-UniRule"/>
</dbReference>
<evidence type="ECO:0000256" key="6">
    <source>
        <dbReference type="NCBIfam" id="TIGR03399"/>
    </source>
</evidence>
<dbReference type="STRING" id="927083.DB32_008700"/>
<comment type="similarity">
    <text evidence="1 5">Belongs to the RNA 3'-terminal cyclase family. Type 1 subfamily.</text>
</comment>
<dbReference type="Pfam" id="PF05189">
    <property type="entry name" value="RTC_insert"/>
    <property type="match status" value="1"/>
</dbReference>
<dbReference type="GO" id="GO:0005524">
    <property type="term" value="F:ATP binding"/>
    <property type="evidence" value="ECO:0007669"/>
    <property type="project" value="UniProtKB-KW"/>
</dbReference>
<accession>A0A0F6YPJ5</accession>
<keyword evidence="3 5" id="KW-0547">Nucleotide-binding</keyword>
<evidence type="ECO:0000256" key="1">
    <source>
        <dbReference type="ARBA" id="ARBA00009206"/>
    </source>
</evidence>
<dbReference type="NCBIfam" id="NF003246">
    <property type="entry name" value="PRK04204.1-2"/>
    <property type="match status" value="1"/>
</dbReference>
<keyword evidence="2 5" id="KW-0436">Ligase</keyword>
<dbReference type="RefSeq" id="WP_083458415.1">
    <property type="nucleotide sequence ID" value="NZ_CP011125.1"/>
</dbReference>
<dbReference type="SUPFAM" id="SSF52913">
    <property type="entry name" value="RNA 3'-terminal phosphate cyclase, RPTC, insert domain"/>
    <property type="match status" value="1"/>
</dbReference>
<dbReference type="InterPro" id="IPR036553">
    <property type="entry name" value="RPTC_insert"/>
</dbReference>
<keyword evidence="5" id="KW-0963">Cytoplasm</keyword>
<dbReference type="EMBL" id="CP011125">
    <property type="protein sequence ID" value="AKF11551.1"/>
    <property type="molecule type" value="Genomic_DNA"/>
</dbReference>
<dbReference type="AlphaFoldDB" id="A0A0F6YPJ5"/>
<evidence type="ECO:0000259" key="7">
    <source>
        <dbReference type="Pfam" id="PF01137"/>
    </source>
</evidence>
<dbReference type="KEGG" id="samy:DB32_008700"/>
<dbReference type="OrthoDB" id="9789235at2"/>
<evidence type="ECO:0000313" key="10">
    <source>
        <dbReference type="Proteomes" id="UP000034883"/>
    </source>
</evidence>
<evidence type="ECO:0000256" key="3">
    <source>
        <dbReference type="ARBA" id="ARBA00022741"/>
    </source>
</evidence>
<dbReference type="InterPro" id="IPR037136">
    <property type="entry name" value="RNA3'_phos_cyclase_dom_sf"/>
</dbReference>
<dbReference type="PANTHER" id="PTHR11096">
    <property type="entry name" value="RNA 3' TERMINAL PHOSPHATE CYCLASE"/>
    <property type="match status" value="1"/>
</dbReference>
<dbReference type="InterPro" id="IPR023797">
    <property type="entry name" value="RNA3'_phos_cyclase_dom"/>
</dbReference>
<comment type="catalytic activity">
    <reaction evidence="4 5">
        <text>a 3'-end 3'-phospho-ribonucleotide-RNA + ATP = a 3'-end 2',3'-cyclophospho-ribonucleotide-RNA + AMP + diphosphate</text>
        <dbReference type="Rhea" id="RHEA:23976"/>
        <dbReference type="Rhea" id="RHEA-COMP:10463"/>
        <dbReference type="Rhea" id="RHEA-COMP:10464"/>
        <dbReference type="ChEBI" id="CHEBI:30616"/>
        <dbReference type="ChEBI" id="CHEBI:33019"/>
        <dbReference type="ChEBI" id="CHEBI:83062"/>
        <dbReference type="ChEBI" id="CHEBI:83064"/>
        <dbReference type="ChEBI" id="CHEBI:456215"/>
        <dbReference type="EC" id="6.5.1.4"/>
    </reaction>
</comment>
<evidence type="ECO:0000256" key="5">
    <source>
        <dbReference type="HAMAP-Rule" id="MF_00200"/>
    </source>
</evidence>
<dbReference type="SUPFAM" id="SSF55205">
    <property type="entry name" value="EPT/RTPC-like"/>
    <property type="match status" value="1"/>
</dbReference>
<reference evidence="9 10" key="1">
    <citation type="submission" date="2015-03" db="EMBL/GenBank/DDBJ databases">
        <title>Genome assembly of Sandaracinus amylolyticus DSM 53668.</title>
        <authorList>
            <person name="Sharma G."/>
            <person name="Subramanian S."/>
        </authorList>
    </citation>
    <scope>NUCLEOTIDE SEQUENCE [LARGE SCALE GENOMIC DNA]</scope>
    <source>
        <strain evidence="9 10">DSM 53668</strain>
    </source>
</reference>
<gene>
    <name evidence="5" type="primary">rtcA</name>
    <name evidence="9" type="ORF">DB32_008700</name>
</gene>
<evidence type="ECO:0000256" key="2">
    <source>
        <dbReference type="ARBA" id="ARBA00022598"/>
    </source>
</evidence>
<comment type="function">
    <text evidence="5">Catalyzes the conversion of 3'-phosphate to a 2',3'-cyclic phosphodiester at the end of RNA. The mechanism of action of the enzyme occurs in 3 steps: (A) adenylation of the enzyme by ATP; (B) transfer of adenylate to an RNA-N3'P to produce RNA-N3'PP5'A; (C) and attack of the adjacent 2'-hydroxyl on the 3'-phosphorus in the diester linkage to produce the cyclic end product. The biological role of this enzyme is unknown but it is likely to function in some aspects of cellular RNA processing.</text>
</comment>
<dbReference type="Gene3D" id="3.30.360.20">
    <property type="entry name" value="RNA 3'-terminal phosphate cyclase, insert domain"/>
    <property type="match status" value="1"/>
</dbReference>
<dbReference type="Proteomes" id="UP000034883">
    <property type="component" value="Chromosome"/>
</dbReference>
<dbReference type="InterPro" id="IPR017770">
    <property type="entry name" value="RNA3'_term_phos_cyc_type_1"/>
</dbReference>
<feature type="binding site" evidence="5">
    <location>
        <begin position="281"/>
        <end position="285"/>
    </location>
    <ligand>
        <name>ATP</name>
        <dbReference type="ChEBI" id="CHEBI:30616"/>
    </ligand>
</feature>
<comment type="subcellular location">
    <subcellularLocation>
        <location evidence="5">Cytoplasm</location>
    </subcellularLocation>
</comment>
<sequence length="341" mass="36666">MLVIDGSIGEGGGQVLRSALSLSMVTRRPFKIERIRAGRDKPGLATQHLVAVRAAASVCNAEVSGDAIGSTALSFRPRAIKGGEHRVAIDTAGSATLVLQTITPALLRAPEPSVVTLEGGTHNPAAPPFEFLEKCWAPALATMGVKVQVSLERPGFYPKGGGLFTARITPGELGRFEREERGAEKSRRATATIAGLSEPIADRELRVGKERLGLARDQMERRVLDEALGPGNVFQVEIVYEHGTALFVSFGERGLRAEQVAEIAIGRALAFHESDAAIEEHLADQLLLPMAIGKGGLFTTTEPSSHARTQAEVLRRFLDVDVDITTRDERTYTIEMRGADV</sequence>
<dbReference type="GO" id="GO:0003963">
    <property type="term" value="F:RNA-3'-phosphate cyclase activity"/>
    <property type="evidence" value="ECO:0007669"/>
    <property type="project" value="UniProtKB-UniRule"/>
</dbReference>